<feature type="transmembrane region" description="Helical" evidence="6">
    <location>
        <begin position="120"/>
        <end position="153"/>
    </location>
</feature>
<keyword evidence="5 6" id="KW-0472">Membrane</keyword>
<feature type="transmembrane region" description="Helical" evidence="6">
    <location>
        <begin position="14"/>
        <end position="33"/>
    </location>
</feature>
<dbReference type="PANTHER" id="PTHR30482">
    <property type="entry name" value="HIGH-AFFINITY BRANCHED-CHAIN AMINO ACID TRANSPORT SYSTEM PERMEASE"/>
    <property type="match status" value="1"/>
</dbReference>
<feature type="transmembrane region" description="Helical" evidence="6">
    <location>
        <begin position="386"/>
        <end position="403"/>
    </location>
</feature>
<dbReference type="KEGG" id="mgy:MGMSRv2__0947"/>
<feature type="transmembrane region" description="Helical" evidence="6">
    <location>
        <begin position="45"/>
        <end position="62"/>
    </location>
</feature>
<evidence type="ECO:0000256" key="5">
    <source>
        <dbReference type="ARBA" id="ARBA00023136"/>
    </source>
</evidence>
<dbReference type="InterPro" id="IPR021807">
    <property type="entry name" value="LivHM_N"/>
</dbReference>
<dbReference type="Proteomes" id="UP000018922">
    <property type="component" value="Chromosome I"/>
</dbReference>
<dbReference type="PANTHER" id="PTHR30482:SF20">
    <property type="entry name" value="HIGH-AFFINITY BRANCHED-CHAIN AMINO ACID TRANSPORT SYSTEM PERMEASE PROTEIN LIVM"/>
    <property type="match status" value="1"/>
</dbReference>
<keyword evidence="9" id="KW-1185">Reference proteome</keyword>
<evidence type="ECO:0000256" key="6">
    <source>
        <dbReference type="SAM" id="Phobius"/>
    </source>
</evidence>
<protein>
    <submittedName>
        <fullName evidence="8">High-affinity branched-chain amino acid ABC transporter (Permease protein)</fullName>
    </submittedName>
</protein>
<keyword evidence="4 6" id="KW-1133">Transmembrane helix</keyword>
<reference evidence="8 9" key="1">
    <citation type="journal article" date="2014" name="Genome Announc.">
        <title>Complete genome sequence of Magnetospirillum gryphiswaldense MSR-1.</title>
        <authorList>
            <person name="Wang X."/>
            <person name="Wang Q."/>
            <person name="Zhang W."/>
            <person name="Wang Y."/>
            <person name="Li L."/>
            <person name="Wen T."/>
            <person name="Zhang T."/>
            <person name="Zhang Y."/>
            <person name="Xu J."/>
            <person name="Hu J."/>
            <person name="Li S."/>
            <person name="Liu L."/>
            <person name="Liu J."/>
            <person name="Jiang W."/>
            <person name="Tian J."/>
            <person name="Li Y."/>
            <person name="Schuler D."/>
            <person name="Wang L."/>
            <person name="Li J."/>
        </authorList>
    </citation>
    <scope>NUCLEOTIDE SEQUENCE [LARGE SCALE GENOMIC DNA]</scope>
    <source>
        <strain evidence="9">DSM 6361 / JCM 21280 / NBRC 15271 / MSR-1</strain>
    </source>
</reference>
<feature type="transmembrane region" description="Helical" evidence="6">
    <location>
        <begin position="88"/>
        <end position="108"/>
    </location>
</feature>
<comment type="subcellular location">
    <subcellularLocation>
        <location evidence="1">Cell membrane</location>
        <topology evidence="1">Multi-pass membrane protein</topology>
    </subcellularLocation>
</comment>
<evidence type="ECO:0000313" key="8">
    <source>
        <dbReference type="EMBL" id="CDK98162.1"/>
    </source>
</evidence>
<dbReference type="InterPro" id="IPR001851">
    <property type="entry name" value="ABC_transp_permease"/>
</dbReference>
<evidence type="ECO:0000256" key="1">
    <source>
        <dbReference type="ARBA" id="ARBA00004651"/>
    </source>
</evidence>
<dbReference type="Pfam" id="PF11862">
    <property type="entry name" value="DUF3382"/>
    <property type="match status" value="1"/>
</dbReference>
<accession>V6EYC9</accession>
<feature type="domain" description="High-affinity branched-chain amino acid transport system permease LivHM N-terminal" evidence="7">
    <location>
        <begin position="9"/>
        <end position="102"/>
    </location>
</feature>
<dbReference type="EMBL" id="HG794546">
    <property type="protein sequence ID" value="CDK98162.1"/>
    <property type="molecule type" value="Genomic_DNA"/>
</dbReference>
<evidence type="ECO:0000256" key="3">
    <source>
        <dbReference type="ARBA" id="ARBA00022692"/>
    </source>
</evidence>
<evidence type="ECO:0000256" key="2">
    <source>
        <dbReference type="ARBA" id="ARBA00022475"/>
    </source>
</evidence>
<proteinExistence type="predicted"/>
<feature type="transmembrane region" description="Helical" evidence="6">
    <location>
        <begin position="345"/>
        <end position="374"/>
    </location>
</feature>
<dbReference type="Pfam" id="PF02653">
    <property type="entry name" value="BPD_transp_2"/>
    <property type="match status" value="1"/>
</dbReference>
<feature type="transmembrane region" description="Helical" evidence="6">
    <location>
        <begin position="314"/>
        <end position="333"/>
    </location>
</feature>
<sequence>MAAVNFPRALRDGVLGAVVAAALALPMMGFRLVDSSQALTLGFRFDWVLWAALVVGIGRFVLSLSRDALPGRLPVLALPNWGERFPKARLYVGWGLAGFAIALPFLPFADRSLVDKATLVLIYVMLGWGLNIVVGLAGLLDLGFVAFYAVGAYSYALLATKLDLSFWLCLPLAGLFAAGFGVALGFPVLRLRGDYLAIVTLGFGEIIRVILQNWQDFTNGPAGISAIPRPTLFGLTFTANAPAGKTTFADYFGLDFSGDHRVIFLYFVILALALFTNLFTLRIRRLPIGRAWEALREDEIACRSLGLNPTTIKLSAFATGAMFAGFAGSFFATRQGFISPESFTFIESAVILAIVVLGGMGSQIGVVLAALLLVGLPEWFRELQQYRMLAFGGAMVLIMLWKPSGLLSHRAPTIRLGKEKAA</sequence>
<feature type="transmembrane region" description="Helical" evidence="6">
    <location>
        <begin position="263"/>
        <end position="281"/>
    </location>
</feature>
<dbReference type="HOGENOM" id="CLU_031365_1_1_5"/>
<evidence type="ECO:0000313" key="9">
    <source>
        <dbReference type="Proteomes" id="UP000018922"/>
    </source>
</evidence>
<dbReference type="NCBIfam" id="NF008450">
    <property type="entry name" value="PRK11301.1"/>
    <property type="match status" value="1"/>
</dbReference>
<dbReference type="CDD" id="cd06581">
    <property type="entry name" value="TM_PBP1_LivM_like"/>
    <property type="match status" value="1"/>
</dbReference>
<gene>
    <name evidence="8" type="primary">livM</name>
    <name evidence="8" type="ordered locus">MGMSRv2__0947</name>
</gene>
<evidence type="ECO:0000256" key="4">
    <source>
        <dbReference type="ARBA" id="ARBA00022989"/>
    </source>
</evidence>
<dbReference type="GO" id="GO:0005886">
    <property type="term" value="C:plasma membrane"/>
    <property type="evidence" value="ECO:0007669"/>
    <property type="project" value="UniProtKB-SubCell"/>
</dbReference>
<keyword evidence="2" id="KW-1003">Cell membrane</keyword>
<dbReference type="eggNOG" id="COG4177">
    <property type="taxonomic scope" value="Bacteria"/>
</dbReference>
<keyword evidence="3 6" id="KW-0812">Transmembrane</keyword>
<evidence type="ECO:0000259" key="7">
    <source>
        <dbReference type="Pfam" id="PF11862"/>
    </source>
</evidence>
<dbReference type="STRING" id="1430440.MGMSRv2__0947"/>
<dbReference type="AlphaFoldDB" id="V6EYC9"/>
<dbReference type="GO" id="GO:0015658">
    <property type="term" value="F:branched-chain amino acid transmembrane transporter activity"/>
    <property type="evidence" value="ECO:0007669"/>
    <property type="project" value="InterPro"/>
</dbReference>
<feature type="transmembrane region" description="Helical" evidence="6">
    <location>
        <begin position="165"/>
        <end position="186"/>
    </location>
</feature>
<name>V6EYC9_MAGGM</name>
<dbReference type="InterPro" id="IPR043428">
    <property type="entry name" value="LivM-like"/>
</dbReference>
<organism evidence="8 9">
    <name type="scientific">Magnetospirillum gryphiswaldense (strain DSM 6361 / JCM 21280 / NBRC 15271 / MSR-1)</name>
    <dbReference type="NCBI Taxonomy" id="431944"/>
    <lineage>
        <taxon>Bacteria</taxon>
        <taxon>Pseudomonadati</taxon>
        <taxon>Pseudomonadota</taxon>
        <taxon>Alphaproteobacteria</taxon>
        <taxon>Rhodospirillales</taxon>
        <taxon>Rhodospirillaceae</taxon>
        <taxon>Magnetospirillum</taxon>
    </lineage>
</organism>